<dbReference type="PROSITE" id="PS51257">
    <property type="entry name" value="PROKAR_LIPOPROTEIN"/>
    <property type="match status" value="1"/>
</dbReference>
<dbReference type="RefSeq" id="WP_114092254.1">
    <property type="nucleotide sequence ID" value="NZ_QOUW02000038.1"/>
</dbReference>
<sequence length="267" mass="29876">MEVLKRWFIALSIGAVLSACGGGDGSSVDSSSAYVPAEKIQDNIFSNITGVSYPYDIYLPENYEERTTSLPVIYVSDGNGTGQGFGNLIANAELDVILIAIHEGPPGRRNIDYLPPGVDDFYLFLTQELIPIVEAEYDIDPNERTLAGHSFGGAKTAYIMLTEDIGVEFFKNFIISDGSFWRIDDTIYSLEEQRYEASPWLEATAILSSTNIGNHPSVDAFYKHIQSKGYMGFNLPPLIEYKKLDHGKMWYHTYRDSLPILFPKEEI</sequence>
<name>A0A8B3DIW1_VIBHA</name>
<dbReference type="PANTHER" id="PTHR48098">
    <property type="entry name" value="ENTEROCHELIN ESTERASE-RELATED"/>
    <property type="match status" value="1"/>
</dbReference>
<comment type="caution">
    <text evidence="1">The sequence shown here is derived from an EMBL/GenBank/DDBJ whole genome shotgun (WGS) entry which is preliminary data.</text>
</comment>
<gene>
    <name evidence="1" type="ORF">DS957_012395</name>
</gene>
<dbReference type="EMBL" id="QOUW02000038">
    <property type="protein sequence ID" value="RIW12624.1"/>
    <property type="molecule type" value="Genomic_DNA"/>
</dbReference>
<dbReference type="Gene3D" id="3.40.50.1820">
    <property type="entry name" value="alpha/beta hydrolase"/>
    <property type="match status" value="1"/>
</dbReference>
<proteinExistence type="predicted"/>
<dbReference type="InterPro" id="IPR029058">
    <property type="entry name" value="AB_hydrolase_fold"/>
</dbReference>
<evidence type="ECO:0000313" key="1">
    <source>
        <dbReference type="EMBL" id="RIW12624.1"/>
    </source>
</evidence>
<organism evidence="1 2">
    <name type="scientific">Vibrio harveyi</name>
    <name type="common">Beneckea harveyi</name>
    <dbReference type="NCBI Taxonomy" id="669"/>
    <lineage>
        <taxon>Bacteria</taxon>
        <taxon>Pseudomonadati</taxon>
        <taxon>Pseudomonadota</taxon>
        <taxon>Gammaproteobacteria</taxon>
        <taxon>Vibrionales</taxon>
        <taxon>Vibrionaceae</taxon>
        <taxon>Vibrio</taxon>
    </lineage>
</organism>
<accession>A0A8B3DIW1</accession>
<dbReference type="Proteomes" id="UP000253437">
    <property type="component" value="Unassembled WGS sequence"/>
</dbReference>
<dbReference type="SUPFAM" id="SSF53474">
    <property type="entry name" value="alpha/beta-Hydrolases"/>
    <property type="match status" value="1"/>
</dbReference>
<dbReference type="AlphaFoldDB" id="A0A8B3DIW1"/>
<dbReference type="Pfam" id="PF00756">
    <property type="entry name" value="Esterase"/>
    <property type="match status" value="1"/>
</dbReference>
<reference evidence="1 2" key="1">
    <citation type="submission" date="2018-08" db="EMBL/GenBank/DDBJ databases">
        <title>Vibrio harveyi strains pathogenic to white snook Centropomus viridis Lockington (1877) and potential probiotic bacteria.</title>
        <authorList>
            <person name="Soto-Rodriguez S."/>
            <person name="Gomez-Gil B."/>
            <person name="Lozano-Olvera R."/>
        </authorList>
    </citation>
    <scope>NUCLEOTIDE SEQUENCE [LARGE SCALE GENOMIC DNA]</scope>
    <source>
        <strain evidence="1 2">CAIM 1508</strain>
    </source>
</reference>
<evidence type="ECO:0000313" key="2">
    <source>
        <dbReference type="Proteomes" id="UP000253437"/>
    </source>
</evidence>
<dbReference type="InterPro" id="IPR000801">
    <property type="entry name" value="Esterase-like"/>
</dbReference>
<protein>
    <submittedName>
        <fullName evidence="1">Esterase</fullName>
    </submittedName>
</protein>
<dbReference type="InterPro" id="IPR050583">
    <property type="entry name" value="Mycobacterial_A85_antigen"/>
</dbReference>
<dbReference type="PANTHER" id="PTHR48098:SF6">
    <property type="entry name" value="FERRI-BACILLIBACTIN ESTERASE BESA"/>
    <property type="match status" value="1"/>
</dbReference>